<dbReference type="Gene3D" id="1.20.120.720">
    <property type="entry name" value="Myosin VI head, motor domain, U50 subdomain"/>
    <property type="match status" value="1"/>
</dbReference>
<feature type="transmembrane region" description="Helical" evidence="12">
    <location>
        <begin position="1488"/>
        <end position="1511"/>
    </location>
</feature>
<gene>
    <name evidence="14" type="ORF">EKO04_008790</name>
</gene>
<dbReference type="GO" id="GO:0030428">
    <property type="term" value="C:cell septum"/>
    <property type="evidence" value="ECO:0007669"/>
    <property type="project" value="TreeGrafter"/>
</dbReference>
<evidence type="ECO:0000313" key="14">
    <source>
        <dbReference type="EMBL" id="KAF9693315.1"/>
    </source>
</evidence>
<keyword evidence="8 12" id="KW-0472">Membrane</keyword>
<evidence type="ECO:0000313" key="15">
    <source>
        <dbReference type="Proteomes" id="UP000651452"/>
    </source>
</evidence>
<evidence type="ECO:0000256" key="2">
    <source>
        <dbReference type="ARBA" id="ARBA00012543"/>
    </source>
</evidence>
<dbReference type="Pfam" id="PF03142">
    <property type="entry name" value="Chitin_synth_2"/>
    <property type="match status" value="1"/>
</dbReference>
<evidence type="ECO:0000256" key="5">
    <source>
        <dbReference type="ARBA" id="ARBA00022679"/>
    </source>
</evidence>
<feature type="transmembrane region" description="Helical" evidence="12">
    <location>
        <begin position="1036"/>
        <end position="1055"/>
    </location>
</feature>
<keyword evidence="3" id="KW-1003">Cell membrane</keyword>
<proteinExistence type="predicted"/>
<dbReference type="Pfam" id="PF08766">
    <property type="entry name" value="DEK_C"/>
    <property type="match status" value="1"/>
</dbReference>
<feature type="region of interest" description="Disordered" evidence="11">
    <location>
        <begin position="643"/>
        <end position="674"/>
    </location>
</feature>
<dbReference type="Gene3D" id="1.10.10.60">
    <property type="entry name" value="Homeodomain-like"/>
    <property type="match status" value="1"/>
</dbReference>
<name>A0A8H7IV34_9PLEO</name>
<dbReference type="EMBL" id="RZGK01000016">
    <property type="protein sequence ID" value="KAF9693315.1"/>
    <property type="molecule type" value="Genomic_DNA"/>
</dbReference>
<keyword evidence="15" id="KW-1185">Reference proteome</keyword>
<dbReference type="Gene3D" id="1.10.10.820">
    <property type="match status" value="1"/>
</dbReference>
<dbReference type="CDD" id="cd04190">
    <property type="entry name" value="Chitin_synth_C"/>
    <property type="match status" value="1"/>
</dbReference>
<dbReference type="SMART" id="SM00242">
    <property type="entry name" value="MYSc"/>
    <property type="match status" value="1"/>
</dbReference>
<dbReference type="FunFam" id="1.10.10.820:FF:000010">
    <property type="entry name" value="Chitin synthase 6"/>
    <property type="match status" value="1"/>
</dbReference>
<evidence type="ECO:0000256" key="12">
    <source>
        <dbReference type="SAM" id="Phobius"/>
    </source>
</evidence>
<evidence type="ECO:0000256" key="8">
    <source>
        <dbReference type="ARBA" id="ARBA00023136"/>
    </source>
</evidence>
<keyword evidence="4" id="KW-0328">Glycosyltransferase</keyword>
<sequence length="1770" mass="196811">MSFVNSRMSVYSTASTNAAPRATTSQNTSTTTLLNTLNSAWKNGAPYSLEPSTSLVVNTWANAKTMENGRIGGAVDLELVRKAYEHARRRVEDGTVVLSSLHESTPSLFAPTISGLPVSLPDSFYVALEALKPLTHCVTPQNPSAPRYSALAAVFTIDVLGECRGAEIKLSTSGLDTRQGLLQVPAHAGYRAFDVFYYLNSSSASKQERDILDIQSLDKYSLLNRSGTYDPPSFLPDADDAAAAEDFRTNLKSIGIKGQKLRDVISSLAALLKLGNTLDYFLDEEKLDAACQDCGSLLDISPDMFKQQLGSNEREVAIGGIYEAIVDYVLTHANATIKNDIRKARTGFSSTDSDGSQPGVMTPESEIDGMDLVNITIVEIPSRAVGKAIALRTVFDDTEGINAEMMADGVQVVSAGNSVLESMKDAVQSCEADLGIDGAAMREHESELERREAVLDKIAIDIEEGNFVRKLLYPVPQSGIVLGKHNRLDLPMTVASSRVWFQLAIHPTDVIPTSVNQDVNSTWQAGVVSRQLREWRLPEWANRRNRYLDFTADFDVHEFYERYAALGCMDGKDGITNWTLQRGWSNGEVVVGNERIWMREGTWWEAESQLEQMNGNQGMNSGMNAGMLGGMVGAGGLESGYPAQAPPSMAGSGFFPPLPEQQQPQNPFQSTPSLALPADAKSVAPTTATVPMTGAGDYGLGGKGDESKGVTYYDAETGGNSMVTEMPITTTRRMWIAFVWAVTFFIPSPLLQWIGRMKRPDVRMAWREKFVLVLLILILNGVIVFYIVAFGKLLCPDKDKVWKRSEVSTHQGEDDYYVSHHGVVYDLTSFWKKQHSDSNTEASRTNMIEFAGYDMDPYIMPPLYLACPNLIADNTRNRQLALTSNTTITNSLGVHKSGSQTNFADSAALKKEDWYPSVFLPAIKEFRKGDLVWDHKKIKDEGEDQDHMWFTFGDDVYDLTDYFKTLDTNNDGAEYQFLDSKFTDLVKSKAGTDLKEDFENNLNATAQSYNLQCLKNAFYVGKTDFRDSVKCKINDYILLAVTIVLCSVIVVKFLAALQLGSRKRPANQDKFVICQVPAYTEGEDHIRKGLDSLTALAYDNKRKLICVVCDGMIVGGGNDRPTPKIVLDILGVDPKVDPPALPFWSVGEGSQQLNYGKVYSGLYEFEGNVVPYLVVVKMGKESEQSKSKPGNRGKRDSQILLMSFLNRVHHRAQMNPLELEMFHQINNIIGVDPELYEYLLMVDADTMVRPDSLNRLVASCANDSKIAGICGETSLENEEKSWWTMIQVYEYYISHHLAKAFESLFGSVTCLPGCFSMYRLRTADKGKPLIISDAVIKDYADCVVDTLHKKNLLSLGEDRYLTTLMTKHFSTMSYKFIPDAYALTAAPETWSILLSQRRRWINSTIHNLAELVFLKDLCGFCCFSMRFVVFIDLFGTLVLPSICAYLVYLIYMVASGTGQFPLISIIMLAGTYGLQALIFIIKRQWQHVGWMLIYLLAFPIYSLVLPLYSFWKQDDFSWGNTRVVIGEKGQKKAVLTEDEGFDPKSIPMMRWDEYAERNELPGRRGLPGQTSEKGGFSAYEDDTYEMNDMQSVYSSVKPASTVMSNMHHISHMPPQSPGPYQGMQTRQSTYSNLSRYQDHPQQNPHQSRLMSMGGMSDQYDASPYGNRPSVGGFQSSDNLMASTPPIRGRSPLGYGQSRPGSTVNFQSMMNGPSDATIVQVVRTCLNEGDLDSMTKKQLVALAEQRLQTQLTGERKIFLNQTIDTELALMG</sequence>
<feature type="transmembrane region" description="Helical" evidence="12">
    <location>
        <begin position="1460"/>
        <end position="1481"/>
    </location>
</feature>
<organism evidence="14 15">
    <name type="scientific">Ascochyta lentis</name>
    <dbReference type="NCBI Taxonomy" id="205686"/>
    <lineage>
        <taxon>Eukaryota</taxon>
        <taxon>Fungi</taxon>
        <taxon>Dikarya</taxon>
        <taxon>Ascomycota</taxon>
        <taxon>Pezizomycotina</taxon>
        <taxon>Dothideomycetes</taxon>
        <taxon>Pleosporomycetidae</taxon>
        <taxon>Pleosporales</taxon>
        <taxon>Pleosporineae</taxon>
        <taxon>Didymellaceae</taxon>
        <taxon>Ascochyta</taxon>
    </lineage>
</organism>
<keyword evidence="6 12" id="KW-0812">Transmembrane</keyword>
<keyword evidence="9" id="KW-0325">Glycoprotein</keyword>
<protein>
    <recommendedName>
        <fullName evidence="2">chitin synthase</fullName>
        <ecNumber evidence="2">2.4.1.16</ecNumber>
    </recommendedName>
</protein>
<keyword evidence="5" id="KW-0808">Transferase</keyword>
<dbReference type="InterPro" id="IPR027417">
    <property type="entry name" value="P-loop_NTPase"/>
</dbReference>
<dbReference type="InterPro" id="IPR036400">
    <property type="entry name" value="Cyt_B5-like_heme/steroid_sf"/>
</dbReference>
<feature type="transmembrane region" description="Helical" evidence="12">
    <location>
        <begin position="770"/>
        <end position="791"/>
    </location>
</feature>
<keyword evidence="7 12" id="KW-1133">Transmembrane helix</keyword>
<evidence type="ECO:0000256" key="4">
    <source>
        <dbReference type="ARBA" id="ARBA00022676"/>
    </source>
</evidence>
<dbReference type="GO" id="GO:0005886">
    <property type="term" value="C:plasma membrane"/>
    <property type="evidence" value="ECO:0007669"/>
    <property type="project" value="UniProtKB-SubCell"/>
</dbReference>
<dbReference type="InterPro" id="IPR004835">
    <property type="entry name" value="Chitin_synth"/>
</dbReference>
<dbReference type="InterPro" id="IPR001199">
    <property type="entry name" value="Cyt_B5-like_heme/steroid-bd"/>
</dbReference>
<dbReference type="InterPro" id="IPR029044">
    <property type="entry name" value="Nucleotide-diphossugar_trans"/>
</dbReference>
<feature type="domain" description="DEK-C" evidence="13">
    <location>
        <begin position="1711"/>
        <end position="1767"/>
    </location>
</feature>
<dbReference type="InterPro" id="IPR001609">
    <property type="entry name" value="Myosin_head_motor_dom-like"/>
</dbReference>
<dbReference type="EC" id="2.4.1.16" evidence="2"/>
<dbReference type="Proteomes" id="UP000651452">
    <property type="component" value="Unassembled WGS sequence"/>
</dbReference>
<comment type="subcellular location">
    <subcellularLocation>
        <location evidence="1">Cell membrane</location>
        <topology evidence="1">Multi-pass membrane protein</topology>
    </subcellularLocation>
</comment>
<evidence type="ECO:0000256" key="1">
    <source>
        <dbReference type="ARBA" id="ARBA00004651"/>
    </source>
</evidence>
<evidence type="ECO:0000256" key="9">
    <source>
        <dbReference type="ARBA" id="ARBA00023180"/>
    </source>
</evidence>
<dbReference type="PROSITE" id="PS51998">
    <property type="entry name" value="DEK_C"/>
    <property type="match status" value="1"/>
</dbReference>
<feature type="transmembrane region" description="Helical" evidence="12">
    <location>
        <begin position="734"/>
        <end position="754"/>
    </location>
</feature>
<comment type="catalytic activity">
    <reaction evidence="10">
        <text>[(1-&gt;4)-N-acetyl-beta-D-glucosaminyl](n) + UDP-N-acetyl-alpha-D-glucosamine = [(1-&gt;4)-N-acetyl-beta-D-glucosaminyl](n+1) + UDP + H(+)</text>
        <dbReference type="Rhea" id="RHEA:16637"/>
        <dbReference type="Rhea" id="RHEA-COMP:9593"/>
        <dbReference type="Rhea" id="RHEA-COMP:9595"/>
        <dbReference type="ChEBI" id="CHEBI:15378"/>
        <dbReference type="ChEBI" id="CHEBI:17029"/>
        <dbReference type="ChEBI" id="CHEBI:57705"/>
        <dbReference type="ChEBI" id="CHEBI:58223"/>
        <dbReference type="EC" id="2.4.1.16"/>
    </reaction>
    <physiologicalReaction direction="left-to-right" evidence="10">
        <dbReference type="Rhea" id="RHEA:16638"/>
    </physiologicalReaction>
</comment>
<evidence type="ECO:0000256" key="3">
    <source>
        <dbReference type="ARBA" id="ARBA00022475"/>
    </source>
</evidence>
<dbReference type="SUPFAM" id="SSF52540">
    <property type="entry name" value="P-loop containing nucleoside triphosphate hydrolases"/>
    <property type="match status" value="1"/>
</dbReference>
<evidence type="ECO:0000256" key="7">
    <source>
        <dbReference type="ARBA" id="ARBA00022989"/>
    </source>
</evidence>
<dbReference type="OrthoDB" id="370884at2759"/>
<dbReference type="SUPFAM" id="SSF55856">
    <property type="entry name" value="Cytochrome b5-like heme/steroid binding domain"/>
    <property type="match status" value="1"/>
</dbReference>
<dbReference type="Gene3D" id="3.10.120.10">
    <property type="entry name" value="Cytochrome b5-like heme/steroid binding domain"/>
    <property type="match status" value="1"/>
</dbReference>
<evidence type="ECO:0000256" key="6">
    <source>
        <dbReference type="ARBA" id="ARBA00022692"/>
    </source>
</evidence>
<dbReference type="GO" id="GO:0005524">
    <property type="term" value="F:ATP binding"/>
    <property type="evidence" value="ECO:0007669"/>
    <property type="project" value="InterPro"/>
</dbReference>
<evidence type="ECO:0000256" key="10">
    <source>
        <dbReference type="ARBA" id="ARBA00049510"/>
    </source>
</evidence>
<dbReference type="SUPFAM" id="SSF53448">
    <property type="entry name" value="Nucleotide-diphospho-sugar transferases"/>
    <property type="match status" value="1"/>
</dbReference>
<reference evidence="14" key="1">
    <citation type="submission" date="2018-12" db="EMBL/GenBank/DDBJ databases">
        <authorList>
            <person name="Syme R.A."/>
            <person name="Farfan-Caceres L."/>
            <person name="Lichtenzveig J."/>
        </authorList>
    </citation>
    <scope>NUCLEOTIDE SEQUENCE</scope>
    <source>
        <strain evidence="14">Al4</strain>
    </source>
</reference>
<dbReference type="Pfam" id="PF00173">
    <property type="entry name" value="Cyt-b5"/>
    <property type="match status" value="1"/>
</dbReference>
<accession>A0A8H7IV34</accession>
<evidence type="ECO:0000259" key="13">
    <source>
        <dbReference type="PROSITE" id="PS51998"/>
    </source>
</evidence>
<dbReference type="GO" id="GO:0004100">
    <property type="term" value="F:chitin synthase activity"/>
    <property type="evidence" value="ECO:0007669"/>
    <property type="project" value="UniProtKB-EC"/>
</dbReference>
<dbReference type="InterPro" id="IPR014876">
    <property type="entry name" value="DEK_C"/>
</dbReference>
<dbReference type="PANTHER" id="PTHR22914">
    <property type="entry name" value="CHITIN SYNTHASE"/>
    <property type="match status" value="1"/>
</dbReference>
<dbReference type="GO" id="GO:0003774">
    <property type="term" value="F:cytoskeletal motor activity"/>
    <property type="evidence" value="ECO:0007669"/>
    <property type="project" value="InterPro"/>
</dbReference>
<reference evidence="14" key="2">
    <citation type="submission" date="2020-09" db="EMBL/GenBank/DDBJ databases">
        <title>Reference genome assembly for Australian Ascochyta lentis isolate Al4.</title>
        <authorList>
            <person name="Lee R.C."/>
            <person name="Farfan-Caceres L.M."/>
            <person name="Debler J.W."/>
            <person name="Williams A.H."/>
            <person name="Henares B.M."/>
        </authorList>
    </citation>
    <scope>NUCLEOTIDE SEQUENCE</scope>
    <source>
        <strain evidence="14">Al4</strain>
    </source>
</reference>
<feature type="transmembrane region" description="Helical" evidence="12">
    <location>
        <begin position="1433"/>
        <end position="1454"/>
    </location>
</feature>
<feature type="compositionally biased region" description="Low complexity" evidence="11">
    <location>
        <begin position="660"/>
        <end position="669"/>
    </location>
</feature>
<dbReference type="GO" id="GO:0031505">
    <property type="term" value="P:fungal-type cell wall organization"/>
    <property type="evidence" value="ECO:0007669"/>
    <property type="project" value="TreeGrafter"/>
</dbReference>
<dbReference type="GO" id="GO:0016459">
    <property type="term" value="C:myosin complex"/>
    <property type="evidence" value="ECO:0007669"/>
    <property type="project" value="InterPro"/>
</dbReference>
<evidence type="ECO:0000256" key="11">
    <source>
        <dbReference type="SAM" id="MobiDB-lite"/>
    </source>
</evidence>
<dbReference type="SMART" id="SM01117">
    <property type="entry name" value="Cyt-b5"/>
    <property type="match status" value="2"/>
</dbReference>
<dbReference type="GO" id="GO:0006031">
    <property type="term" value="P:chitin biosynthetic process"/>
    <property type="evidence" value="ECO:0007669"/>
    <property type="project" value="TreeGrafter"/>
</dbReference>
<comment type="caution">
    <text evidence="14">The sequence shown here is derived from an EMBL/GenBank/DDBJ whole genome shotgun (WGS) entry which is preliminary data.</text>
</comment>
<dbReference type="PANTHER" id="PTHR22914:SF13">
    <property type="entry name" value="CHITIN SYNTHASE"/>
    <property type="match status" value="1"/>
</dbReference>